<accession>A0A9W8PKE0</accession>
<sequence length="201" mass="22398">MGFLSKIPASSIKKYAGNAVKATTNVAVAKVVKVAKGAKGADKTSKNGSADDATAYNGGQDLEDEDIFWVNEQEDFETMLHATKNKPEPTKTEVNDFMGELRMIEELRDAAEDSYKHPDVVKMEKYLTEINNKTDRAQRPKSPSNDNDGHEGPCHPDCVQCQLEARVYEKAHRHVVGLLKFVEPGMIPDKKGLEELIEKYM</sequence>
<name>A0A9W8PKE0_9HYPO</name>
<dbReference type="OrthoDB" id="10295796at2759"/>
<dbReference type="AlphaFoldDB" id="A0A9W8PKE0"/>
<evidence type="ECO:0000313" key="3">
    <source>
        <dbReference type="Proteomes" id="UP001152130"/>
    </source>
</evidence>
<organism evidence="2 3">
    <name type="scientific">Fusarium irregulare</name>
    <dbReference type="NCBI Taxonomy" id="2494466"/>
    <lineage>
        <taxon>Eukaryota</taxon>
        <taxon>Fungi</taxon>
        <taxon>Dikarya</taxon>
        <taxon>Ascomycota</taxon>
        <taxon>Pezizomycotina</taxon>
        <taxon>Sordariomycetes</taxon>
        <taxon>Hypocreomycetidae</taxon>
        <taxon>Hypocreales</taxon>
        <taxon>Nectriaceae</taxon>
        <taxon>Fusarium</taxon>
        <taxon>Fusarium incarnatum-equiseti species complex</taxon>
    </lineage>
</organism>
<feature type="region of interest" description="Disordered" evidence="1">
    <location>
        <begin position="130"/>
        <end position="154"/>
    </location>
</feature>
<keyword evidence="3" id="KW-1185">Reference proteome</keyword>
<evidence type="ECO:0000313" key="2">
    <source>
        <dbReference type="EMBL" id="KAJ4007898.1"/>
    </source>
</evidence>
<gene>
    <name evidence="2" type="ORF">NW766_009710</name>
</gene>
<proteinExistence type="predicted"/>
<evidence type="ECO:0000256" key="1">
    <source>
        <dbReference type="SAM" id="MobiDB-lite"/>
    </source>
</evidence>
<protein>
    <submittedName>
        <fullName evidence="2">Uncharacterized protein</fullName>
    </submittedName>
</protein>
<dbReference type="Proteomes" id="UP001152130">
    <property type="component" value="Unassembled WGS sequence"/>
</dbReference>
<reference evidence="2" key="1">
    <citation type="submission" date="2022-10" db="EMBL/GenBank/DDBJ databases">
        <title>Fusarium specimens isolated from Avocado Roots.</title>
        <authorList>
            <person name="Stajich J."/>
            <person name="Roper C."/>
            <person name="Heimlech-Rivalta G."/>
        </authorList>
    </citation>
    <scope>NUCLEOTIDE SEQUENCE</scope>
    <source>
        <strain evidence="2">CF00143</strain>
    </source>
</reference>
<feature type="region of interest" description="Disordered" evidence="1">
    <location>
        <begin position="36"/>
        <end position="59"/>
    </location>
</feature>
<dbReference type="EMBL" id="JAPDHF010000016">
    <property type="protein sequence ID" value="KAJ4007898.1"/>
    <property type="molecule type" value="Genomic_DNA"/>
</dbReference>
<comment type="caution">
    <text evidence="2">The sequence shown here is derived from an EMBL/GenBank/DDBJ whole genome shotgun (WGS) entry which is preliminary data.</text>
</comment>